<dbReference type="AlphaFoldDB" id="W7U142"/>
<proteinExistence type="predicted"/>
<evidence type="ECO:0000256" key="1">
    <source>
        <dbReference type="SAM" id="MobiDB-lite"/>
    </source>
</evidence>
<keyword evidence="3" id="KW-1185">Reference proteome</keyword>
<feature type="compositionally biased region" description="Basic and acidic residues" evidence="1">
    <location>
        <begin position="43"/>
        <end position="57"/>
    </location>
</feature>
<gene>
    <name evidence="2" type="ORF">Naga_101611g2</name>
</gene>
<accession>W7U142</accession>
<name>W7U142_9STRA</name>
<evidence type="ECO:0000313" key="3">
    <source>
        <dbReference type="Proteomes" id="UP000019335"/>
    </source>
</evidence>
<feature type="region of interest" description="Disordered" evidence="1">
    <location>
        <begin position="1"/>
        <end position="74"/>
    </location>
</feature>
<dbReference type="Proteomes" id="UP000019335">
    <property type="component" value="Chromosome 2"/>
</dbReference>
<organism evidence="2 3">
    <name type="scientific">Nannochloropsis gaditana</name>
    <dbReference type="NCBI Taxonomy" id="72520"/>
    <lineage>
        <taxon>Eukaryota</taxon>
        <taxon>Sar</taxon>
        <taxon>Stramenopiles</taxon>
        <taxon>Ochrophyta</taxon>
        <taxon>Eustigmatophyceae</taxon>
        <taxon>Eustigmatales</taxon>
        <taxon>Monodopsidaceae</taxon>
        <taxon>Nannochloropsis</taxon>
    </lineage>
</organism>
<evidence type="ECO:0000313" key="2">
    <source>
        <dbReference type="EMBL" id="EWM29483.1"/>
    </source>
</evidence>
<comment type="caution">
    <text evidence="2">The sequence shown here is derived from an EMBL/GenBank/DDBJ whole genome shotgun (WGS) entry which is preliminary data.</text>
</comment>
<protein>
    <submittedName>
        <fullName evidence="2">Uncharacterized protein</fullName>
    </submittedName>
</protein>
<dbReference type="EMBL" id="AZIL01000152">
    <property type="protein sequence ID" value="EWM29483.1"/>
    <property type="molecule type" value="Genomic_DNA"/>
</dbReference>
<reference evidence="2 3" key="1">
    <citation type="journal article" date="2014" name="Mol. Plant">
        <title>Chromosome Scale Genome Assembly and Transcriptome Profiling of Nannochloropsis gaditana in Nitrogen Depletion.</title>
        <authorList>
            <person name="Corteggiani Carpinelli E."/>
            <person name="Telatin A."/>
            <person name="Vitulo N."/>
            <person name="Forcato C."/>
            <person name="D'Angelo M."/>
            <person name="Schiavon R."/>
            <person name="Vezzi A."/>
            <person name="Giacometti G.M."/>
            <person name="Morosinotto T."/>
            <person name="Valle G."/>
        </authorList>
    </citation>
    <scope>NUCLEOTIDE SEQUENCE [LARGE SCALE GENOMIC DNA]</scope>
    <source>
        <strain evidence="2 3">B-31</strain>
    </source>
</reference>
<sequence length="74" mass="8167">MMLHALALTLPFPPKKGPGKTLSLRTDDPFDGKYYAPEEDEEARGKEREREGRREGGEDCGCDVDGNDLAYPPG</sequence>